<dbReference type="Gene3D" id="3.30.530.20">
    <property type="match status" value="1"/>
</dbReference>
<feature type="domain" description="Activator of Hsp90 ATPase homologue 1/2-like C-terminal" evidence="2">
    <location>
        <begin position="11"/>
        <end position="132"/>
    </location>
</feature>
<evidence type="ECO:0000256" key="1">
    <source>
        <dbReference type="ARBA" id="ARBA00006817"/>
    </source>
</evidence>
<dbReference type="SUPFAM" id="SSF55961">
    <property type="entry name" value="Bet v1-like"/>
    <property type="match status" value="1"/>
</dbReference>
<evidence type="ECO:0000259" key="2">
    <source>
        <dbReference type="Pfam" id="PF08327"/>
    </source>
</evidence>
<proteinExistence type="inferred from homology"/>
<gene>
    <name evidence="3" type="ORF">GCM10025866_04850</name>
</gene>
<dbReference type="Pfam" id="PF08327">
    <property type="entry name" value="AHSA1"/>
    <property type="match status" value="1"/>
</dbReference>
<dbReference type="InterPro" id="IPR013538">
    <property type="entry name" value="ASHA1/2-like_C"/>
</dbReference>
<dbReference type="InterPro" id="IPR023393">
    <property type="entry name" value="START-like_dom_sf"/>
</dbReference>
<evidence type="ECO:0000313" key="4">
    <source>
        <dbReference type="Proteomes" id="UP001321498"/>
    </source>
</evidence>
<dbReference type="EMBL" id="AP027731">
    <property type="protein sequence ID" value="BDZ44576.1"/>
    <property type="molecule type" value="Genomic_DNA"/>
</dbReference>
<keyword evidence="4" id="KW-1185">Reference proteome</keyword>
<dbReference type="RefSeq" id="WP_286278026.1">
    <property type="nucleotide sequence ID" value="NZ_AP027731.1"/>
</dbReference>
<dbReference type="Proteomes" id="UP001321498">
    <property type="component" value="Chromosome"/>
</dbReference>
<dbReference type="CDD" id="cd07814">
    <property type="entry name" value="SRPBCC_CalC_Aha1-like"/>
    <property type="match status" value="1"/>
</dbReference>
<comment type="similarity">
    <text evidence="1">Belongs to the AHA1 family.</text>
</comment>
<sequence length="155" mass="17587">MVSTIERTVTADPERVWELWTTPDGIGQWWAPDGFRTDVHHLDLAEGGELLYTMTAVAPEQVAFMQQYGMPLTTESRKTFTEVDRPRRLAYTSLIDFVPDHEPYDHLTTVDLVAVEGGTRVIMTIEPMHDDEWTGRLVAGRTNELENLARLTAKA</sequence>
<organism evidence="3 4">
    <name type="scientific">Naasia aerilata</name>
    <dbReference type="NCBI Taxonomy" id="1162966"/>
    <lineage>
        <taxon>Bacteria</taxon>
        <taxon>Bacillati</taxon>
        <taxon>Actinomycetota</taxon>
        <taxon>Actinomycetes</taxon>
        <taxon>Micrococcales</taxon>
        <taxon>Microbacteriaceae</taxon>
        <taxon>Naasia</taxon>
    </lineage>
</organism>
<reference evidence="4" key="1">
    <citation type="journal article" date="2019" name="Int. J. Syst. Evol. Microbiol.">
        <title>The Global Catalogue of Microorganisms (GCM) 10K type strain sequencing project: providing services to taxonomists for standard genome sequencing and annotation.</title>
        <authorList>
            <consortium name="The Broad Institute Genomics Platform"/>
            <consortium name="The Broad Institute Genome Sequencing Center for Infectious Disease"/>
            <person name="Wu L."/>
            <person name="Ma J."/>
        </authorList>
    </citation>
    <scope>NUCLEOTIDE SEQUENCE [LARGE SCALE GENOMIC DNA]</scope>
    <source>
        <strain evidence="4">NBRC 108725</strain>
    </source>
</reference>
<protein>
    <recommendedName>
        <fullName evidence="2">Activator of Hsp90 ATPase homologue 1/2-like C-terminal domain-containing protein</fullName>
    </recommendedName>
</protein>
<evidence type="ECO:0000313" key="3">
    <source>
        <dbReference type="EMBL" id="BDZ44576.1"/>
    </source>
</evidence>
<accession>A0ABM8G8R5</accession>
<name>A0ABM8G8R5_9MICO</name>